<gene>
    <name evidence="2" type="ORF">M9458_013774</name>
</gene>
<comment type="caution">
    <text evidence="2">The sequence shown here is derived from an EMBL/GenBank/DDBJ whole genome shotgun (WGS) entry which is preliminary data.</text>
</comment>
<dbReference type="AlphaFoldDB" id="A0ABD0QXZ8"/>
<accession>A0ABD0QXZ8</accession>
<dbReference type="Proteomes" id="UP001529510">
    <property type="component" value="Unassembled WGS sequence"/>
</dbReference>
<protein>
    <submittedName>
        <fullName evidence="2">Uncharacterized protein</fullName>
    </submittedName>
</protein>
<sequence length="50" mass="5766">GQVTRAQEAEENYLVKRELATVKQHNEETSALLEQAQNTIRQLQQQQPFA</sequence>
<evidence type="ECO:0000256" key="1">
    <source>
        <dbReference type="SAM" id="Coils"/>
    </source>
</evidence>
<name>A0ABD0QXZ8_CIRMR</name>
<evidence type="ECO:0000313" key="3">
    <source>
        <dbReference type="Proteomes" id="UP001529510"/>
    </source>
</evidence>
<keyword evidence="3" id="KW-1185">Reference proteome</keyword>
<feature type="non-terminal residue" evidence="2">
    <location>
        <position position="1"/>
    </location>
</feature>
<organism evidence="2 3">
    <name type="scientific">Cirrhinus mrigala</name>
    <name type="common">Mrigala</name>
    <dbReference type="NCBI Taxonomy" id="683832"/>
    <lineage>
        <taxon>Eukaryota</taxon>
        <taxon>Metazoa</taxon>
        <taxon>Chordata</taxon>
        <taxon>Craniata</taxon>
        <taxon>Vertebrata</taxon>
        <taxon>Euteleostomi</taxon>
        <taxon>Actinopterygii</taxon>
        <taxon>Neopterygii</taxon>
        <taxon>Teleostei</taxon>
        <taxon>Ostariophysi</taxon>
        <taxon>Cypriniformes</taxon>
        <taxon>Cyprinidae</taxon>
        <taxon>Labeoninae</taxon>
        <taxon>Labeonini</taxon>
        <taxon>Cirrhinus</taxon>
    </lineage>
</organism>
<proteinExistence type="predicted"/>
<evidence type="ECO:0000313" key="2">
    <source>
        <dbReference type="EMBL" id="KAL0191076.1"/>
    </source>
</evidence>
<feature type="coiled-coil region" evidence="1">
    <location>
        <begin position="19"/>
        <end position="46"/>
    </location>
</feature>
<reference evidence="2 3" key="1">
    <citation type="submission" date="2024-05" db="EMBL/GenBank/DDBJ databases">
        <title>Genome sequencing and assembly of Indian major carp, Cirrhinus mrigala (Hamilton, 1822).</title>
        <authorList>
            <person name="Mohindra V."/>
            <person name="Chowdhury L.M."/>
            <person name="Lal K."/>
            <person name="Jena J.K."/>
        </authorList>
    </citation>
    <scope>NUCLEOTIDE SEQUENCE [LARGE SCALE GENOMIC DNA]</scope>
    <source>
        <strain evidence="2">CM1030</strain>
        <tissue evidence="2">Blood</tissue>
    </source>
</reference>
<dbReference type="EMBL" id="JAMKFB020000006">
    <property type="protein sequence ID" value="KAL0191076.1"/>
    <property type="molecule type" value="Genomic_DNA"/>
</dbReference>
<keyword evidence="1" id="KW-0175">Coiled coil</keyword>
<feature type="non-terminal residue" evidence="2">
    <location>
        <position position="50"/>
    </location>
</feature>